<proteinExistence type="predicted"/>
<comment type="caution">
    <text evidence="1">The sequence shown here is derived from an EMBL/GenBank/DDBJ whole genome shotgun (WGS) entry which is preliminary data.</text>
</comment>
<sequence>MALKKPKEVPKLPKAREKTIDKLKKAIPKKKKEEIEFNCRIYFHSDKKTKKQKYRFQLETLKVFSALNYKISTQHRKSKNEIDISILGLTAQNDYLTKVQPATAEVDLEDLFGEYTLNIIKQDGSINSALLNFNIFKKEISLIKEFLPQKKNNGKFCTFEIDNSLFTFSNEFV</sequence>
<dbReference type="RefSeq" id="WP_304145056.1">
    <property type="nucleotide sequence ID" value="NZ_JAOAIE010000048.1"/>
</dbReference>
<name>A0A7V2ZL33_9BACT</name>
<accession>A0A7V2ZL33</accession>
<gene>
    <name evidence="1" type="ORF">ENS31_10400</name>
</gene>
<dbReference type="AlphaFoldDB" id="A0A7V2ZL33"/>
<evidence type="ECO:0000313" key="1">
    <source>
        <dbReference type="EMBL" id="HFI91917.1"/>
    </source>
</evidence>
<reference evidence="1" key="1">
    <citation type="journal article" date="2020" name="mSystems">
        <title>Genome- and Community-Level Interaction Insights into Carbon Utilization and Element Cycling Functions of Hydrothermarchaeota in Hydrothermal Sediment.</title>
        <authorList>
            <person name="Zhou Z."/>
            <person name="Liu Y."/>
            <person name="Xu W."/>
            <person name="Pan J."/>
            <person name="Luo Z.H."/>
            <person name="Li M."/>
        </authorList>
    </citation>
    <scope>NUCLEOTIDE SEQUENCE [LARGE SCALE GENOMIC DNA]</scope>
    <source>
        <strain evidence="1">SpSt-479</strain>
    </source>
</reference>
<organism evidence="1">
    <name type="scientific">Ignavibacterium album</name>
    <dbReference type="NCBI Taxonomy" id="591197"/>
    <lineage>
        <taxon>Bacteria</taxon>
        <taxon>Pseudomonadati</taxon>
        <taxon>Ignavibacteriota</taxon>
        <taxon>Ignavibacteria</taxon>
        <taxon>Ignavibacteriales</taxon>
        <taxon>Ignavibacteriaceae</taxon>
        <taxon>Ignavibacterium</taxon>
    </lineage>
</organism>
<protein>
    <submittedName>
        <fullName evidence="1">Uncharacterized protein</fullName>
    </submittedName>
</protein>
<dbReference type="EMBL" id="DSUJ01000008">
    <property type="protein sequence ID" value="HFI91917.1"/>
    <property type="molecule type" value="Genomic_DNA"/>
</dbReference>